<dbReference type="InterPro" id="IPR014718">
    <property type="entry name" value="GH-type_carb-bd"/>
</dbReference>
<dbReference type="Gene3D" id="3.30.2080.10">
    <property type="entry name" value="GH92 mannosidase domain"/>
    <property type="match status" value="1"/>
</dbReference>
<dbReference type="InterPro" id="IPR050883">
    <property type="entry name" value="PNGase"/>
</dbReference>
<protein>
    <submittedName>
        <fullName evidence="4">Alpha-1,2-mannosidase</fullName>
    </submittedName>
</protein>
<dbReference type="RefSeq" id="WP_182840567.1">
    <property type="nucleotide sequence ID" value="NZ_BAAABQ010000027.1"/>
</dbReference>
<dbReference type="InterPro" id="IPR005887">
    <property type="entry name" value="GH92_a_mannosidase_put"/>
</dbReference>
<evidence type="ECO:0000313" key="5">
    <source>
        <dbReference type="Proteomes" id="UP000517916"/>
    </source>
</evidence>
<dbReference type="InterPro" id="IPR008928">
    <property type="entry name" value="6-hairpin_glycosidase_sf"/>
</dbReference>
<keyword evidence="5" id="KW-1185">Reference proteome</keyword>
<gene>
    <name evidence="4" type="ORF">BC739_009218</name>
</gene>
<organism evidence="4 5">
    <name type="scientific">Kutzneria viridogrisea</name>
    <dbReference type="NCBI Taxonomy" id="47990"/>
    <lineage>
        <taxon>Bacteria</taxon>
        <taxon>Bacillati</taxon>
        <taxon>Actinomycetota</taxon>
        <taxon>Actinomycetes</taxon>
        <taxon>Pseudonocardiales</taxon>
        <taxon>Pseudonocardiaceae</taxon>
        <taxon>Kutzneria</taxon>
    </lineage>
</organism>
<feature type="domain" description="Glycosyl hydrolase family 92" evidence="2">
    <location>
        <begin position="309"/>
        <end position="762"/>
    </location>
</feature>
<dbReference type="Pfam" id="PF17678">
    <property type="entry name" value="Glyco_hydro_92N"/>
    <property type="match status" value="1"/>
</dbReference>
<evidence type="ECO:0000256" key="1">
    <source>
        <dbReference type="SAM" id="SignalP"/>
    </source>
</evidence>
<dbReference type="InterPro" id="IPR041371">
    <property type="entry name" value="GH92_N"/>
</dbReference>
<dbReference type="Gene3D" id="2.70.98.10">
    <property type="match status" value="1"/>
</dbReference>
<evidence type="ECO:0000259" key="3">
    <source>
        <dbReference type="Pfam" id="PF17678"/>
    </source>
</evidence>
<dbReference type="Pfam" id="PF07971">
    <property type="entry name" value="Glyco_hydro_92"/>
    <property type="match status" value="1"/>
</dbReference>
<dbReference type="PANTHER" id="PTHR12143">
    <property type="entry name" value="PEPTIDE N-GLYCANASE PNGASE -RELATED"/>
    <property type="match status" value="1"/>
</dbReference>
<feature type="chain" id="PRO_5045753419" evidence="1">
    <location>
        <begin position="25"/>
        <end position="1088"/>
    </location>
</feature>
<dbReference type="PANTHER" id="PTHR12143:SF39">
    <property type="entry name" value="SECRETED PROTEIN"/>
    <property type="match status" value="1"/>
</dbReference>
<accession>A0ABR6BZH9</accession>
<dbReference type="InterPro" id="IPR012939">
    <property type="entry name" value="Glyco_hydro_92"/>
</dbReference>
<sequence length="1088" mass="115639">MRRTLGLLIPATLLLGAVAAPVSADTEAWQDLAAAVNPFVGAKAGEQAESNTYAGDTFPGADVPFGMVQWSPDNPLQPKVPQGTGRYYSRDRDGGYAWEDNRLRGFSLTHLNGAGCGGAAGDLPFIPYAGEVTTSPAADQAHYYATFSHDRESASPGYYKVTTDAGVTTELTATTHTGLGRIAFPAGKTANLLVDVADSAMGSDDAAVTIDPANRTVSGWVSSGHFCAGPNKYKAYFTAKFDQPFTAYGVWQDGAVKPGATSAQGGNLSKATWDKQVVTADGGSGAYLTFAQDRPVNVRVGLSYVDADGARRNLSAEQGERSFDQVRQQARRQWNDRLNQVRIGGGTADQRTTFYTALYHCLLQPNVFSDVDGRYTGFDNKVHRAAPGHAQYANFSGWDVYRDEIQLLALLAPHETSDISQSLYNQATQAGGIWDRWSQNNDFMGVMAGDPYHSMIASSVAFGAKDFDVKGALASMVRGATRVQQAGERALERPGLWDYLTLGYHPDNVSDMLEETSADFGIAQLAQRLGQSQVHQEFMKRAQYWENVYNPASGYLQTRLRNGQFLTPFDPANHQEMRYQEGNAAQYTWMVPYNVRGLFDAMGGDKAAVRRLDTFFTKLNTSADEPYAFMANEPSFEVPWEYAYAGAPYRTQDLVRRSAEQLFKPTPDGLPGNDDLGATSAWYVWAALGMYPEAPGRAELVLASPMFPHITVTRGSGQRITINSAGDGKYVQSLRVNGKSTGKAWLPESFAVDGGTLDYALAATPNTSWGAAAADAPPSFREGEVPVRGAVGPGSVVLDPGGQSTSATVTAEGITGSGTVTWQANPPAGVTVTPSSGTLTVGSNGKAQQEIHLRASADTKQGSTTVPVAFSGQLAARLSVTIGKPGSMIASYGNTGVTEDSKVWLGDFGTTDLYPGGYGFSYSAQALAAAGVQPGKQVNANGLAFTWPASASGGNPDNVVAAGQTLTAPDSPGATKLSFLGAAVGGDAHGTVTITYTDGSTQTADLGLSEWLLKGGTEQPQFGNAVVATTPYVNSAFPRYMFRLQRPYKAYLFATAPITLTPGKQVRTITLPATTSGGEAHVFSYALG</sequence>
<dbReference type="Gene3D" id="1.20.1610.10">
    <property type="entry name" value="alpha-1,2-mannosidases domains"/>
    <property type="match status" value="1"/>
</dbReference>
<dbReference type="Proteomes" id="UP000517916">
    <property type="component" value="Unassembled WGS sequence"/>
</dbReference>
<reference evidence="4 5" key="1">
    <citation type="submission" date="2020-08" db="EMBL/GenBank/DDBJ databases">
        <title>Genomic Encyclopedia of Archaeal and Bacterial Type Strains, Phase II (KMG-II): from individual species to whole genera.</title>
        <authorList>
            <person name="Goeker M."/>
        </authorList>
    </citation>
    <scope>NUCLEOTIDE SEQUENCE [LARGE SCALE GENOMIC DNA]</scope>
    <source>
        <strain evidence="4 5">DSM 43850</strain>
    </source>
</reference>
<dbReference type="Gene3D" id="1.20.1050.60">
    <property type="entry name" value="alpha-1,2-mannosidase"/>
    <property type="match status" value="1"/>
</dbReference>
<proteinExistence type="predicted"/>
<name>A0ABR6BZH9_9PSEU</name>
<dbReference type="NCBIfam" id="TIGR01180">
    <property type="entry name" value="aman2_put"/>
    <property type="match status" value="1"/>
</dbReference>
<dbReference type="EMBL" id="JACJID010000010">
    <property type="protein sequence ID" value="MBA8931959.1"/>
    <property type="molecule type" value="Genomic_DNA"/>
</dbReference>
<comment type="caution">
    <text evidence="4">The sequence shown here is derived from an EMBL/GenBank/DDBJ whole genome shotgun (WGS) entry which is preliminary data.</text>
</comment>
<evidence type="ECO:0000313" key="4">
    <source>
        <dbReference type="EMBL" id="MBA8931959.1"/>
    </source>
</evidence>
<keyword evidence="1" id="KW-0732">Signal</keyword>
<feature type="domain" description="Glycosyl hydrolase family 92 N-terminal" evidence="3">
    <location>
        <begin position="36"/>
        <end position="303"/>
    </location>
</feature>
<dbReference type="SUPFAM" id="SSF48208">
    <property type="entry name" value="Six-hairpin glycosidases"/>
    <property type="match status" value="1"/>
</dbReference>
<evidence type="ECO:0000259" key="2">
    <source>
        <dbReference type="Pfam" id="PF07971"/>
    </source>
</evidence>
<feature type="signal peptide" evidence="1">
    <location>
        <begin position="1"/>
        <end position="24"/>
    </location>
</feature>